<gene>
    <name evidence="1" type="ORF">F2Q69_00036083</name>
</gene>
<evidence type="ECO:0000313" key="1">
    <source>
        <dbReference type="EMBL" id="KAF3600483.1"/>
    </source>
</evidence>
<reference evidence="1" key="1">
    <citation type="submission" date="2019-12" db="EMBL/GenBank/DDBJ databases">
        <title>Genome sequencing and annotation of Brassica cretica.</title>
        <authorList>
            <person name="Studholme D.J."/>
            <person name="Sarris P."/>
        </authorList>
    </citation>
    <scope>NUCLEOTIDE SEQUENCE</scope>
    <source>
        <strain evidence="1">PFS-109/04</strain>
        <tissue evidence="1">Leaf</tissue>
    </source>
</reference>
<organism evidence="1 2">
    <name type="scientific">Brassica cretica</name>
    <name type="common">Mustard</name>
    <dbReference type="NCBI Taxonomy" id="69181"/>
    <lineage>
        <taxon>Eukaryota</taxon>
        <taxon>Viridiplantae</taxon>
        <taxon>Streptophyta</taxon>
        <taxon>Embryophyta</taxon>
        <taxon>Tracheophyta</taxon>
        <taxon>Spermatophyta</taxon>
        <taxon>Magnoliopsida</taxon>
        <taxon>eudicotyledons</taxon>
        <taxon>Gunneridae</taxon>
        <taxon>Pentapetalae</taxon>
        <taxon>rosids</taxon>
        <taxon>malvids</taxon>
        <taxon>Brassicales</taxon>
        <taxon>Brassicaceae</taxon>
        <taxon>Brassiceae</taxon>
        <taxon>Brassica</taxon>
    </lineage>
</organism>
<protein>
    <submittedName>
        <fullName evidence="1">Uncharacterized protein</fullName>
    </submittedName>
</protein>
<name>A0A8S9SKI1_BRACR</name>
<proteinExistence type="predicted"/>
<dbReference type="AlphaFoldDB" id="A0A8S9SKI1"/>
<dbReference type="EMBL" id="QGKX02000004">
    <property type="protein sequence ID" value="KAF3600483.1"/>
    <property type="molecule type" value="Genomic_DNA"/>
</dbReference>
<comment type="caution">
    <text evidence="1">The sequence shown here is derived from an EMBL/GenBank/DDBJ whole genome shotgun (WGS) entry which is preliminary data.</text>
</comment>
<accession>A0A8S9SKI1</accession>
<dbReference type="Proteomes" id="UP000712600">
    <property type="component" value="Unassembled WGS sequence"/>
</dbReference>
<sequence length="141" mass="15960">MVYQLSTSLRLEFGGGLHQGVRGLRFFRSTLSGLRVVGFYYLCVEVSYVTDWLEFAVEEPSSCSKRWSTWMVVVLCTLATLITRRLQLIWSLSNVGRTHFRVWSEGFSYSGGGMRLPATEENEVNSTFKWLPSGTRRCGGG</sequence>
<evidence type="ECO:0000313" key="2">
    <source>
        <dbReference type="Proteomes" id="UP000712600"/>
    </source>
</evidence>